<proteinExistence type="predicted"/>
<protein>
    <submittedName>
        <fullName evidence="1">Uncharacterized protein</fullName>
    </submittedName>
</protein>
<evidence type="ECO:0000313" key="2">
    <source>
        <dbReference type="Proteomes" id="UP000543579"/>
    </source>
</evidence>
<dbReference type="EMBL" id="JACHXY010000001">
    <property type="protein sequence ID" value="MBB3156999.1"/>
    <property type="molecule type" value="Genomic_DNA"/>
</dbReference>
<comment type="caution">
    <text evidence="1">The sequence shown here is derived from an EMBL/GenBank/DDBJ whole genome shotgun (WGS) entry which is preliminary data.</text>
</comment>
<gene>
    <name evidence="1" type="ORF">FHS07_000683</name>
</gene>
<sequence>MNEGFPTDGVDRGRCIHPWCVTEHGVTVHPNDEDHRSAGVALTVRARRAEAHGSGEATELELGALRRAGESETWIVIETGIGASLALTRDGARLLQRRLHDEIGPGGTLARDGDER</sequence>
<dbReference type="Proteomes" id="UP000543579">
    <property type="component" value="Unassembled WGS sequence"/>
</dbReference>
<reference evidence="1 2" key="1">
    <citation type="submission" date="2020-08" db="EMBL/GenBank/DDBJ databases">
        <title>Genomic Encyclopedia of Type Strains, Phase III (KMG-III): the genomes of soil and plant-associated and newly described type strains.</title>
        <authorList>
            <person name="Whitman W."/>
        </authorList>
    </citation>
    <scope>NUCLEOTIDE SEQUENCE [LARGE SCALE GENOMIC DNA]</scope>
    <source>
        <strain evidence="1 2">CECT 8356</strain>
    </source>
</reference>
<dbReference type="InterPro" id="IPR054202">
    <property type="entry name" value="DUF6907"/>
</dbReference>
<organism evidence="1 2">
    <name type="scientific">Microbacterium proteolyticum</name>
    <dbReference type="NCBI Taxonomy" id="1572644"/>
    <lineage>
        <taxon>Bacteria</taxon>
        <taxon>Bacillati</taxon>
        <taxon>Actinomycetota</taxon>
        <taxon>Actinomycetes</taxon>
        <taxon>Micrococcales</taxon>
        <taxon>Microbacteriaceae</taxon>
        <taxon>Microbacterium</taxon>
    </lineage>
</organism>
<accession>A0A7W5GDZ0</accession>
<dbReference type="Pfam" id="PF21848">
    <property type="entry name" value="DUF6907"/>
    <property type="match status" value="1"/>
</dbReference>
<dbReference type="AlphaFoldDB" id="A0A7W5GDZ0"/>
<evidence type="ECO:0000313" key="1">
    <source>
        <dbReference type="EMBL" id="MBB3156999.1"/>
    </source>
</evidence>
<name>A0A7W5GDZ0_9MICO</name>
<dbReference type="RefSeq" id="WP_183418483.1">
    <property type="nucleotide sequence ID" value="NZ_JACHXY010000001.1"/>
</dbReference>